<protein>
    <submittedName>
        <fullName evidence="2">Pimeloyl-ACP methyl ester carboxylesterase</fullName>
    </submittedName>
</protein>
<dbReference type="Gene3D" id="3.40.50.1820">
    <property type="entry name" value="alpha/beta hydrolase"/>
    <property type="match status" value="1"/>
</dbReference>
<dbReference type="RefSeq" id="WP_130291746.1">
    <property type="nucleotide sequence ID" value="NZ_SHKL01000001.1"/>
</dbReference>
<dbReference type="PRINTS" id="PR00111">
    <property type="entry name" value="ABHYDROLASE"/>
</dbReference>
<keyword evidence="3" id="KW-1185">Reference proteome</keyword>
<accession>A0A4Q7V4G4</accession>
<feature type="domain" description="AB hydrolase-1" evidence="1">
    <location>
        <begin position="47"/>
        <end position="286"/>
    </location>
</feature>
<dbReference type="PANTHER" id="PTHR46438:SF11">
    <property type="entry name" value="LIPASE-RELATED"/>
    <property type="match status" value="1"/>
</dbReference>
<gene>
    <name evidence="2" type="ORF">EV383_4549</name>
</gene>
<proteinExistence type="predicted"/>
<sequence length="295" mass="31006">MLGGDSQATIVAPGPCVIILAAVGAGAGPCREDRTVHFHRQGSGEPLVLLHGIGHRHQAWRPVQDRLGDFDTIAVDSPGFGRSAPLPAGVRPDIAAYADAFEAFFRAQGLDRPHVAGNSMGGAIALELARRGAVASATALAPAGFWTPGERRYALSVLWPLAHMPRRLRGPVARLARTGGGRAALFGLLVARPADVPAQEAVDTLHDVFAAPAFAGALSTFSDFAFTAGEELDSARVTVAWGDKDKLLLFRKQSDRARAALPKARHLVLDAGHLPYTDAPDATADAIRTTARATV</sequence>
<dbReference type="SUPFAM" id="SSF53474">
    <property type="entry name" value="alpha/beta-Hydrolases"/>
    <property type="match status" value="1"/>
</dbReference>
<evidence type="ECO:0000259" key="1">
    <source>
        <dbReference type="Pfam" id="PF12697"/>
    </source>
</evidence>
<dbReference type="InterPro" id="IPR029058">
    <property type="entry name" value="AB_hydrolase_fold"/>
</dbReference>
<comment type="caution">
    <text evidence="2">The sequence shown here is derived from an EMBL/GenBank/DDBJ whole genome shotgun (WGS) entry which is preliminary data.</text>
</comment>
<dbReference type="Pfam" id="PF12697">
    <property type="entry name" value="Abhydrolase_6"/>
    <property type="match status" value="1"/>
</dbReference>
<organism evidence="2 3">
    <name type="scientific">Pseudonocardia sediminis</name>
    <dbReference type="NCBI Taxonomy" id="1397368"/>
    <lineage>
        <taxon>Bacteria</taxon>
        <taxon>Bacillati</taxon>
        <taxon>Actinomycetota</taxon>
        <taxon>Actinomycetes</taxon>
        <taxon>Pseudonocardiales</taxon>
        <taxon>Pseudonocardiaceae</taxon>
        <taxon>Pseudonocardia</taxon>
    </lineage>
</organism>
<evidence type="ECO:0000313" key="2">
    <source>
        <dbReference type="EMBL" id="RZT87623.1"/>
    </source>
</evidence>
<dbReference type="EMBL" id="SHKL01000001">
    <property type="protein sequence ID" value="RZT87623.1"/>
    <property type="molecule type" value="Genomic_DNA"/>
</dbReference>
<name>A0A4Q7V4G4_PSEST</name>
<dbReference type="Proteomes" id="UP000291591">
    <property type="component" value="Unassembled WGS sequence"/>
</dbReference>
<dbReference type="InterPro" id="IPR000073">
    <property type="entry name" value="AB_hydrolase_1"/>
</dbReference>
<dbReference type="GO" id="GO:0003824">
    <property type="term" value="F:catalytic activity"/>
    <property type="evidence" value="ECO:0007669"/>
    <property type="project" value="UniProtKB-ARBA"/>
</dbReference>
<reference evidence="2 3" key="1">
    <citation type="submission" date="2019-02" db="EMBL/GenBank/DDBJ databases">
        <title>Sequencing the genomes of 1000 actinobacteria strains.</title>
        <authorList>
            <person name="Klenk H.-P."/>
        </authorList>
    </citation>
    <scope>NUCLEOTIDE SEQUENCE [LARGE SCALE GENOMIC DNA]</scope>
    <source>
        <strain evidence="2 3">DSM 45779</strain>
    </source>
</reference>
<dbReference type="PANTHER" id="PTHR46438">
    <property type="entry name" value="ALPHA/BETA-HYDROLASES SUPERFAMILY PROTEIN"/>
    <property type="match status" value="1"/>
</dbReference>
<dbReference type="OrthoDB" id="27092at2"/>
<dbReference type="AlphaFoldDB" id="A0A4Q7V4G4"/>
<evidence type="ECO:0000313" key="3">
    <source>
        <dbReference type="Proteomes" id="UP000291591"/>
    </source>
</evidence>